<dbReference type="AlphaFoldDB" id="A0A381N2U6"/>
<name>A0A381N2U6_9ZZZZ</name>
<proteinExistence type="predicted"/>
<dbReference type="EMBL" id="UINC01000095">
    <property type="protein sequence ID" value="SUZ48940.1"/>
    <property type="molecule type" value="Genomic_DNA"/>
</dbReference>
<evidence type="ECO:0008006" key="2">
    <source>
        <dbReference type="Google" id="ProtNLM"/>
    </source>
</evidence>
<gene>
    <name evidence="1" type="ORF">METZ01_LOCUS1794</name>
</gene>
<reference evidence="1" key="1">
    <citation type="submission" date="2018-05" db="EMBL/GenBank/DDBJ databases">
        <authorList>
            <person name="Lanie J.A."/>
            <person name="Ng W.-L."/>
            <person name="Kazmierczak K.M."/>
            <person name="Andrzejewski T.M."/>
            <person name="Davidsen T.M."/>
            <person name="Wayne K.J."/>
            <person name="Tettelin H."/>
            <person name="Glass J.I."/>
            <person name="Rusch D."/>
            <person name="Podicherti R."/>
            <person name="Tsui H.-C.T."/>
            <person name="Winkler M.E."/>
        </authorList>
    </citation>
    <scope>NUCLEOTIDE SEQUENCE</scope>
</reference>
<sequence>MKCQILQFRSILLLILLVPLCGQPKVSVDLGMGFYEPTMKGFDKNDLVAFPTGNFITRNILFNFSTYYEFFHNARIGYNVLKSVDIGRLEGFETSKPVFYRTISYRMFPLETFFRLKPKTELNFTLTPIWGRGRITLETKPASSENGEGHTITDDWNELLNSFGDENPLSQVASENGMRSDWFGYSGMLGYRYYIRPWIGIDFKMGFLNNNYNKKRWRFQGKKVNGPEMKIDDIPIFSLKVVYALK</sequence>
<protein>
    <recommendedName>
        <fullName evidence="2">Outer membrane protein beta-barrel domain-containing protein</fullName>
    </recommendedName>
</protein>
<evidence type="ECO:0000313" key="1">
    <source>
        <dbReference type="EMBL" id="SUZ48940.1"/>
    </source>
</evidence>
<accession>A0A381N2U6</accession>
<organism evidence="1">
    <name type="scientific">marine metagenome</name>
    <dbReference type="NCBI Taxonomy" id="408172"/>
    <lineage>
        <taxon>unclassified sequences</taxon>
        <taxon>metagenomes</taxon>
        <taxon>ecological metagenomes</taxon>
    </lineage>
</organism>